<sequence>MTGTDTIPLPRTDAIALAGLLRTLETILDMDDVSVADALDAHFGFDGVVDLLFVAAGLHADTLHVLLTAPTEHSQNAETTR</sequence>
<keyword evidence="2" id="KW-1185">Reference proteome</keyword>
<proteinExistence type="predicted"/>
<reference evidence="1 2" key="1">
    <citation type="submission" date="2020-09" db="EMBL/GenBank/DDBJ databases">
        <title>Actinomycete isolated from the Camponotus japonicus Mayr.</title>
        <authorList>
            <person name="Gong X."/>
        </authorList>
    </citation>
    <scope>NUCLEOTIDE SEQUENCE [LARGE SCALE GENOMIC DNA]</scope>
    <source>
        <strain evidence="1 2">2C-HV3</strain>
    </source>
</reference>
<dbReference type="RefSeq" id="WP_191055692.1">
    <property type="nucleotide sequence ID" value="NZ_JACXRZ010000072.1"/>
</dbReference>
<dbReference type="EMBL" id="JACXRZ010000072">
    <property type="protein sequence ID" value="MBD3148623.1"/>
    <property type="molecule type" value="Genomic_DNA"/>
</dbReference>
<evidence type="ECO:0008006" key="3">
    <source>
        <dbReference type="Google" id="ProtNLM"/>
    </source>
</evidence>
<organism evidence="1 2">
    <name type="scientific">Microbispora bryophytorum subsp. camponoti</name>
    <dbReference type="NCBI Taxonomy" id="1677852"/>
    <lineage>
        <taxon>Bacteria</taxon>
        <taxon>Bacillati</taxon>
        <taxon>Actinomycetota</taxon>
        <taxon>Actinomycetes</taxon>
        <taxon>Streptosporangiales</taxon>
        <taxon>Streptosporangiaceae</taxon>
        <taxon>Microbispora</taxon>
    </lineage>
</organism>
<dbReference type="Proteomes" id="UP000653231">
    <property type="component" value="Unassembled WGS sequence"/>
</dbReference>
<evidence type="ECO:0000313" key="1">
    <source>
        <dbReference type="EMBL" id="MBD3148623.1"/>
    </source>
</evidence>
<accession>A0ABR8LCL8</accession>
<name>A0ABR8LCL8_9ACTN</name>
<comment type="caution">
    <text evidence="1">The sequence shown here is derived from an EMBL/GenBank/DDBJ whole genome shotgun (WGS) entry which is preliminary data.</text>
</comment>
<evidence type="ECO:0000313" key="2">
    <source>
        <dbReference type="Proteomes" id="UP000653231"/>
    </source>
</evidence>
<gene>
    <name evidence="1" type="ORF">IEQ31_36445</name>
</gene>
<protein>
    <recommendedName>
        <fullName evidence="3">Acyl carrier protein</fullName>
    </recommendedName>
</protein>